<keyword evidence="4" id="KW-1185">Reference proteome</keyword>
<dbReference type="PANTHER" id="PTHR36777:SF2">
    <property type="entry name" value="EXPRESSED PROTEIN"/>
    <property type="match status" value="1"/>
</dbReference>
<keyword evidence="2" id="KW-0472">Membrane</keyword>
<evidence type="ECO:0000256" key="2">
    <source>
        <dbReference type="SAM" id="Phobius"/>
    </source>
</evidence>
<evidence type="ECO:0000313" key="3">
    <source>
        <dbReference type="EMBL" id="KDP26422.1"/>
    </source>
</evidence>
<dbReference type="EMBL" id="KK914893">
    <property type="protein sequence ID" value="KDP26422.1"/>
    <property type="molecule type" value="Genomic_DNA"/>
</dbReference>
<dbReference type="STRING" id="180498.A0A067JRA9"/>
<evidence type="ECO:0000313" key="4">
    <source>
        <dbReference type="Proteomes" id="UP000027138"/>
    </source>
</evidence>
<keyword evidence="2" id="KW-0812">Transmembrane</keyword>
<proteinExistence type="predicted"/>
<dbReference type="PANTHER" id="PTHR36777">
    <property type="entry name" value="EXPRESSED PROTEIN"/>
    <property type="match status" value="1"/>
</dbReference>
<feature type="compositionally biased region" description="Basic and acidic residues" evidence="1">
    <location>
        <begin position="165"/>
        <end position="175"/>
    </location>
</feature>
<dbReference type="Proteomes" id="UP000027138">
    <property type="component" value="Unassembled WGS sequence"/>
</dbReference>
<feature type="region of interest" description="Disordered" evidence="1">
    <location>
        <begin position="151"/>
        <end position="175"/>
    </location>
</feature>
<organism evidence="3 4">
    <name type="scientific">Jatropha curcas</name>
    <name type="common">Barbados nut</name>
    <dbReference type="NCBI Taxonomy" id="180498"/>
    <lineage>
        <taxon>Eukaryota</taxon>
        <taxon>Viridiplantae</taxon>
        <taxon>Streptophyta</taxon>
        <taxon>Embryophyta</taxon>
        <taxon>Tracheophyta</taxon>
        <taxon>Spermatophyta</taxon>
        <taxon>Magnoliopsida</taxon>
        <taxon>eudicotyledons</taxon>
        <taxon>Gunneridae</taxon>
        <taxon>Pentapetalae</taxon>
        <taxon>rosids</taxon>
        <taxon>fabids</taxon>
        <taxon>Malpighiales</taxon>
        <taxon>Euphorbiaceae</taxon>
        <taxon>Crotonoideae</taxon>
        <taxon>Jatropheae</taxon>
        <taxon>Jatropha</taxon>
    </lineage>
</organism>
<feature type="transmembrane region" description="Helical" evidence="2">
    <location>
        <begin position="127"/>
        <end position="145"/>
    </location>
</feature>
<evidence type="ECO:0000256" key="1">
    <source>
        <dbReference type="SAM" id="MobiDB-lite"/>
    </source>
</evidence>
<sequence>MASSAIVDSLCSIPLSYSPKRCKFQTLTLNSQFLFSNSFLRLKNQPLLPKLQILRSKPRNPRSLPVVFAAQFNFVKVVQTVLKVGKDGIEAGTNLVPDSVPRPIARISVTIAALTISLFVLKSFLSTALFALATMGFVYFIFIALNKDQGPRDGGGGNSSDDPLEEARRIMEKYK</sequence>
<dbReference type="KEGG" id="jcu:105644428"/>
<keyword evidence="2" id="KW-1133">Transmembrane helix</keyword>
<name>A0A067JRA9_JATCU</name>
<dbReference type="OrthoDB" id="534175at2759"/>
<gene>
    <name evidence="3" type="ORF">JCGZ_17580</name>
</gene>
<accession>A0A067JRA9</accession>
<reference evidence="3 4" key="1">
    <citation type="journal article" date="2014" name="PLoS ONE">
        <title>Global Analysis of Gene Expression Profiles in Physic Nut (Jatropha curcas L.) Seedlings Exposed to Salt Stress.</title>
        <authorList>
            <person name="Zhang L."/>
            <person name="Zhang C."/>
            <person name="Wu P."/>
            <person name="Chen Y."/>
            <person name="Li M."/>
            <person name="Jiang H."/>
            <person name="Wu G."/>
        </authorList>
    </citation>
    <scope>NUCLEOTIDE SEQUENCE [LARGE SCALE GENOMIC DNA]</scope>
    <source>
        <strain evidence="4">cv. GZQX0401</strain>
        <tissue evidence="3">Young leaves</tissue>
    </source>
</reference>
<evidence type="ECO:0008006" key="5">
    <source>
        <dbReference type="Google" id="ProtNLM"/>
    </source>
</evidence>
<dbReference type="AlphaFoldDB" id="A0A067JRA9"/>
<protein>
    <recommendedName>
        <fullName evidence="5">Transmembrane protein</fullName>
    </recommendedName>
</protein>